<dbReference type="GO" id="GO:0003989">
    <property type="term" value="F:acetyl-CoA carboxylase activity"/>
    <property type="evidence" value="ECO:0007669"/>
    <property type="project" value="UniProtKB-EC"/>
</dbReference>
<keyword evidence="2" id="KW-1185">Reference proteome</keyword>
<dbReference type="InterPro" id="IPR001095">
    <property type="entry name" value="Acetyl_CoA_COase_a_su"/>
</dbReference>
<protein>
    <submittedName>
        <fullName evidence="1">Acetyl-CoA carboxylase carboxyl transferase subunit alpha</fullName>
        <ecNumber evidence="1">6.4.1.2</ecNumber>
    </submittedName>
</protein>
<evidence type="ECO:0000313" key="1">
    <source>
        <dbReference type="EMBL" id="PTI57414.1"/>
    </source>
</evidence>
<feature type="non-terminal residue" evidence="1">
    <location>
        <position position="1"/>
    </location>
</feature>
<accession>A0ABX5IJD7</accession>
<gene>
    <name evidence="1" type="ORF">BU057_15390</name>
</gene>
<dbReference type="GO" id="GO:0016740">
    <property type="term" value="F:transferase activity"/>
    <property type="evidence" value="ECO:0007669"/>
    <property type="project" value="UniProtKB-KW"/>
</dbReference>
<evidence type="ECO:0000313" key="2">
    <source>
        <dbReference type="Proteomes" id="UP000240859"/>
    </source>
</evidence>
<name>A0ABX5IJD7_9STAP</name>
<reference evidence="1 2" key="1">
    <citation type="journal article" date="2016" name="Front. Microbiol.">
        <title>Comprehensive Phylogenetic Analysis of Bovine Non-aureus Staphylococci Species Based on Whole-Genome Sequencing.</title>
        <authorList>
            <person name="Naushad S."/>
            <person name="Barkema H.W."/>
            <person name="Luby C."/>
            <person name="Condas L.A."/>
            <person name="Nobrega D.B."/>
            <person name="Carson D.A."/>
            <person name="De Buck J."/>
        </authorList>
    </citation>
    <scope>NUCLEOTIDE SEQUENCE [LARGE SCALE GENOMIC DNA]</scope>
    <source>
        <strain evidence="1 2">SNUC 1084</strain>
    </source>
</reference>
<sequence>HHDIAIQAQSIKATFERHLSELNKLSEQQLVEDRYNKFRAIGAYTE</sequence>
<dbReference type="Pfam" id="PF03255">
    <property type="entry name" value="ACCA"/>
    <property type="match status" value="1"/>
</dbReference>
<dbReference type="Gene3D" id="3.90.226.10">
    <property type="entry name" value="2-enoyl-CoA Hydratase, Chain A, domain 1"/>
    <property type="match status" value="1"/>
</dbReference>
<comment type="caution">
    <text evidence="1">The sequence shown here is derived from an EMBL/GenBank/DDBJ whole genome shotgun (WGS) entry which is preliminary data.</text>
</comment>
<keyword evidence="1" id="KW-0808">Transferase</keyword>
<keyword evidence="1" id="KW-0436">Ligase</keyword>
<dbReference type="EMBL" id="PZFR01000485">
    <property type="protein sequence ID" value="PTI57414.1"/>
    <property type="molecule type" value="Genomic_DNA"/>
</dbReference>
<dbReference type="Proteomes" id="UP000240859">
    <property type="component" value="Unassembled WGS sequence"/>
</dbReference>
<proteinExistence type="predicted"/>
<organism evidence="1 2">
    <name type="scientific">Staphylococcus succinus</name>
    <dbReference type="NCBI Taxonomy" id="61015"/>
    <lineage>
        <taxon>Bacteria</taxon>
        <taxon>Bacillati</taxon>
        <taxon>Bacillota</taxon>
        <taxon>Bacilli</taxon>
        <taxon>Bacillales</taxon>
        <taxon>Staphylococcaceae</taxon>
        <taxon>Staphylococcus</taxon>
    </lineage>
</organism>
<dbReference type="EC" id="6.4.1.2" evidence="1"/>